<name>A0A0K2JEN2_SPIKU</name>
<dbReference type="Proteomes" id="UP000062963">
    <property type="component" value="Chromosome"/>
</dbReference>
<evidence type="ECO:0000313" key="2">
    <source>
        <dbReference type="EMBL" id="ALA97045.1"/>
    </source>
</evidence>
<protein>
    <submittedName>
        <fullName evidence="2">Uncharacterized protein</fullName>
    </submittedName>
</protein>
<organism evidence="2 3">
    <name type="scientific">Spiroplasma kunkelii CR2-3x</name>
    <dbReference type="NCBI Taxonomy" id="273035"/>
    <lineage>
        <taxon>Bacteria</taxon>
        <taxon>Bacillati</taxon>
        <taxon>Mycoplasmatota</taxon>
        <taxon>Mollicutes</taxon>
        <taxon>Entomoplasmatales</taxon>
        <taxon>Spiroplasmataceae</taxon>
        <taxon>Spiroplasma</taxon>
    </lineage>
</organism>
<reference evidence="2 3" key="1">
    <citation type="journal article" date="2015" name="Genome Announc.">
        <title>Complete Genome Sequence of Spiroplasma kunkelii Strain CR2-3x, Causal Agent of Corn Stunt Disease in Zea mays L.</title>
        <authorList>
            <person name="Davis R.E."/>
            <person name="Shao J."/>
            <person name="Dally E.L."/>
            <person name="Zhao Y."/>
            <person name="Gasparich G.E."/>
            <person name="Gaynor B.J."/>
            <person name="Athey J.C."/>
            <person name="Harrison N.A."/>
            <person name="Donofrio N."/>
        </authorList>
    </citation>
    <scope>NUCLEOTIDE SEQUENCE [LARGE SCALE GENOMIC DNA]</scope>
    <source>
        <strain evidence="2 3">CR2-3x</strain>
    </source>
</reference>
<sequence length="57" mass="6561">MTSSTCKNVTKNWKQMGINENVINEWSSITTDASREGKKTSNFFNSNRTSKITKDDW</sequence>
<keyword evidence="3" id="KW-1185">Reference proteome</keyword>
<evidence type="ECO:0000256" key="1">
    <source>
        <dbReference type="SAM" id="MobiDB-lite"/>
    </source>
</evidence>
<gene>
    <name evidence="2" type="ORF">SKUN_00121</name>
</gene>
<feature type="compositionally biased region" description="Polar residues" evidence="1">
    <location>
        <begin position="40"/>
        <end position="50"/>
    </location>
</feature>
<dbReference type="PATRIC" id="fig|273035.7.peg.139"/>
<dbReference type="AlphaFoldDB" id="A0A0K2JEN2"/>
<proteinExistence type="predicted"/>
<dbReference type="EMBL" id="CP010899">
    <property type="protein sequence ID" value="ALA97045.1"/>
    <property type="molecule type" value="Genomic_DNA"/>
</dbReference>
<feature type="region of interest" description="Disordered" evidence="1">
    <location>
        <begin position="34"/>
        <end position="57"/>
    </location>
</feature>
<accession>A0A0K2JEN2</accession>
<dbReference type="KEGG" id="skn:SKUN_00121"/>
<evidence type="ECO:0000313" key="3">
    <source>
        <dbReference type="Proteomes" id="UP000062963"/>
    </source>
</evidence>
<dbReference type="RefSeq" id="WP_235511217.1">
    <property type="nucleotide sequence ID" value="NZ_CP010899.1"/>
</dbReference>